<dbReference type="NCBIfam" id="TIGR01489">
    <property type="entry name" value="DKMTPPase-SF"/>
    <property type="match status" value="1"/>
</dbReference>
<dbReference type="Gene3D" id="3.40.50.1000">
    <property type="entry name" value="HAD superfamily/HAD-like"/>
    <property type="match status" value="1"/>
</dbReference>
<dbReference type="Proteomes" id="UP000252118">
    <property type="component" value="Unassembled WGS sequence"/>
</dbReference>
<keyword evidence="4 5" id="KW-0486">Methionine biosynthesis</keyword>
<evidence type="ECO:0000256" key="6">
    <source>
        <dbReference type="NCBIfam" id="TIGR03333"/>
    </source>
</evidence>
<name>A0A366EXE3_9BACI</name>
<gene>
    <name evidence="5" type="primary">mtnX</name>
    <name evidence="7" type="ORF">DET59_102436</name>
</gene>
<keyword evidence="2 5" id="KW-0028">Amino-acid biosynthesis</keyword>
<dbReference type="Pfam" id="PF12710">
    <property type="entry name" value="HAD"/>
    <property type="match status" value="1"/>
</dbReference>
<dbReference type="UniPathway" id="UPA00904">
    <property type="reaction ID" value="UER00877"/>
</dbReference>
<dbReference type="InterPro" id="IPR017718">
    <property type="entry name" value="HAD-SF_hydro_IB_MtnX"/>
</dbReference>
<dbReference type="PANTHER" id="PTHR43344">
    <property type="entry name" value="PHOSPHOSERINE PHOSPHATASE"/>
    <property type="match status" value="1"/>
</dbReference>
<dbReference type="GO" id="GO:0036424">
    <property type="term" value="F:L-phosphoserine phosphatase activity"/>
    <property type="evidence" value="ECO:0007669"/>
    <property type="project" value="TreeGrafter"/>
</dbReference>
<dbReference type="GO" id="GO:0005737">
    <property type="term" value="C:cytoplasm"/>
    <property type="evidence" value="ECO:0007669"/>
    <property type="project" value="TreeGrafter"/>
</dbReference>
<dbReference type="InterPro" id="IPR023214">
    <property type="entry name" value="HAD_sf"/>
</dbReference>
<evidence type="ECO:0000256" key="4">
    <source>
        <dbReference type="ARBA" id="ARBA00023167"/>
    </source>
</evidence>
<comment type="similarity">
    <text evidence="5">Belongs to the HAD-like hydrolase superfamily. MtnX family.</text>
</comment>
<dbReference type="SUPFAM" id="SSF56784">
    <property type="entry name" value="HAD-like"/>
    <property type="match status" value="1"/>
</dbReference>
<dbReference type="InterPro" id="IPR006384">
    <property type="entry name" value="HAD_hydro_PyrdxlP_Pase-like"/>
</dbReference>
<dbReference type="NCBIfam" id="TIGR01488">
    <property type="entry name" value="HAD-SF-IB"/>
    <property type="match status" value="1"/>
</dbReference>
<sequence length="220" mass="24863">MTSPIIFCDFDGTITETDNIISLMKSFAPPEWEPIKDDILNQTLSIKEGVSKLFSLIPSSQKEEMIQYLLDTAIIRKGFKEFVEYTKEHEIPLYIVSGGIDFFVHPLLKDYGPFNGIYCNEAKFNDSTIEIHWPHPCDDHCESKGCGCCKPSILRMLSLTKGTEVIVIGDSVTDIEMAKLGDTVIARDYLAHTCEEKGIPYHPFESFHDCMDVIEKGVKI</sequence>
<accession>A0A366EXE3</accession>
<comment type="catalytic activity">
    <reaction evidence="5">
        <text>2-hydroxy-5-methylsulfanyl-3-oxopent-1-enyl phosphate + H2O = 1,2-dihydroxy-5-(methylsulfanyl)pent-1-en-3-one + phosphate</text>
        <dbReference type="Rhea" id="RHEA:14481"/>
        <dbReference type="ChEBI" id="CHEBI:15377"/>
        <dbReference type="ChEBI" id="CHEBI:43474"/>
        <dbReference type="ChEBI" id="CHEBI:49252"/>
        <dbReference type="ChEBI" id="CHEBI:59505"/>
        <dbReference type="EC" id="3.1.3.87"/>
    </reaction>
</comment>
<evidence type="ECO:0000256" key="5">
    <source>
        <dbReference type="HAMAP-Rule" id="MF_01680"/>
    </source>
</evidence>
<evidence type="ECO:0000313" key="8">
    <source>
        <dbReference type="Proteomes" id="UP000252118"/>
    </source>
</evidence>
<dbReference type="AlphaFoldDB" id="A0A366EXE3"/>
<dbReference type="EMBL" id="QNRJ01000002">
    <property type="protein sequence ID" value="RBP07048.1"/>
    <property type="molecule type" value="Genomic_DNA"/>
</dbReference>
<dbReference type="EC" id="3.1.3.87" evidence="5 6"/>
<evidence type="ECO:0000313" key="7">
    <source>
        <dbReference type="EMBL" id="RBP07048.1"/>
    </source>
</evidence>
<dbReference type="GO" id="GO:0019509">
    <property type="term" value="P:L-methionine salvage from methylthioadenosine"/>
    <property type="evidence" value="ECO:0007669"/>
    <property type="project" value="UniProtKB-UniRule"/>
</dbReference>
<dbReference type="InterPro" id="IPR036412">
    <property type="entry name" value="HAD-like_sf"/>
</dbReference>
<evidence type="ECO:0000256" key="3">
    <source>
        <dbReference type="ARBA" id="ARBA00022801"/>
    </source>
</evidence>
<comment type="function">
    <text evidence="5">Dephosphorylates 2-hydroxy-3-keto-5-methylthiopentenyl-1-phosphate (HK-MTPenyl-1-P) yielding 1,2-dihydroxy-3-keto-5-methylthiopentene (DHK-MTPene).</text>
</comment>
<comment type="caution">
    <text evidence="7">The sequence shown here is derived from an EMBL/GenBank/DDBJ whole genome shotgun (WGS) entry which is preliminary data.</text>
</comment>
<dbReference type="NCBIfam" id="NF007103">
    <property type="entry name" value="PRK09552.1"/>
    <property type="match status" value="1"/>
</dbReference>
<dbReference type="GO" id="GO:0043716">
    <property type="term" value="F:2-hydroxy-3-keto-5-methylthiopentenyl-1-phosphate phosphatase activity"/>
    <property type="evidence" value="ECO:0007669"/>
    <property type="project" value="UniProtKB-UniRule"/>
</dbReference>
<dbReference type="HAMAP" id="MF_01680">
    <property type="entry name" value="Salvage_MtnX"/>
    <property type="match status" value="1"/>
</dbReference>
<dbReference type="RefSeq" id="WP_113968429.1">
    <property type="nucleotide sequence ID" value="NZ_QNRJ01000002.1"/>
</dbReference>
<dbReference type="PANTHER" id="PTHR43344:SF21">
    <property type="entry name" value="POLYOL PHOSPHATE PHOSPHATASE PYP1"/>
    <property type="match status" value="1"/>
</dbReference>
<dbReference type="Gene3D" id="3.90.1470.20">
    <property type="match status" value="1"/>
</dbReference>
<dbReference type="CDD" id="cd07524">
    <property type="entry name" value="HAD_Pase"/>
    <property type="match status" value="1"/>
</dbReference>
<reference evidence="7 8" key="1">
    <citation type="submission" date="2018-06" db="EMBL/GenBank/DDBJ databases">
        <title>Freshwater and sediment microbial communities from various areas in North America, analyzing microbe dynamics in response to fracking.</title>
        <authorList>
            <person name="Lamendella R."/>
        </authorList>
    </citation>
    <scope>NUCLEOTIDE SEQUENCE [LARGE SCALE GENOMIC DNA]</scope>
    <source>
        <strain evidence="7 8">97B</strain>
    </source>
</reference>
<dbReference type="InterPro" id="IPR050582">
    <property type="entry name" value="HAD-like_SerB"/>
</dbReference>
<dbReference type="GO" id="GO:0000287">
    <property type="term" value="F:magnesium ion binding"/>
    <property type="evidence" value="ECO:0007669"/>
    <property type="project" value="TreeGrafter"/>
</dbReference>
<keyword evidence="3 5" id="KW-0378">Hydrolase</keyword>
<comment type="similarity">
    <text evidence="1">Belongs to the HAD-like hydrolase superfamily. SerB family.</text>
</comment>
<dbReference type="NCBIfam" id="TIGR03333">
    <property type="entry name" value="salvage_mtnX"/>
    <property type="match status" value="1"/>
</dbReference>
<protein>
    <recommendedName>
        <fullName evidence="5 6">2-hydroxy-3-keto-5-methylthiopentenyl-1-phosphate phosphatase</fullName>
        <shortName evidence="5">HK-MTPenyl-1-P phosphatase</shortName>
        <ecNumber evidence="5 6">3.1.3.87</ecNumber>
    </recommendedName>
</protein>
<proteinExistence type="inferred from homology"/>
<evidence type="ECO:0000256" key="1">
    <source>
        <dbReference type="ARBA" id="ARBA00009184"/>
    </source>
</evidence>
<comment type="pathway">
    <text evidence="5">Amino-acid biosynthesis; L-methionine biosynthesis via salvage pathway; L-methionine from S-methyl-5-thio-alpha-D-ribose 1-phosphate: step 4/6.</text>
</comment>
<organism evidence="7 8">
    <name type="scientific">Rossellomorea aquimaris</name>
    <dbReference type="NCBI Taxonomy" id="189382"/>
    <lineage>
        <taxon>Bacteria</taxon>
        <taxon>Bacillati</taxon>
        <taxon>Bacillota</taxon>
        <taxon>Bacilli</taxon>
        <taxon>Bacillales</taxon>
        <taxon>Bacillaceae</taxon>
        <taxon>Rossellomorea</taxon>
    </lineage>
</organism>
<dbReference type="GO" id="GO:0006564">
    <property type="term" value="P:L-serine biosynthetic process"/>
    <property type="evidence" value="ECO:0007669"/>
    <property type="project" value="TreeGrafter"/>
</dbReference>
<evidence type="ECO:0000256" key="2">
    <source>
        <dbReference type="ARBA" id="ARBA00022605"/>
    </source>
</evidence>